<dbReference type="Gene3D" id="3.20.20.70">
    <property type="entry name" value="Aldolase class I"/>
    <property type="match status" value="1"/>
</dbReference>
<evidence type="ECO:0000256" key="2">
    <source>
        <dbReference type="ARBA" id="ARBA00023277"/>
    </source>
</evidence>
<dbReference type="RefSeq" id="WP_119836059.1">
    <property type="nucleotide sequence ID" value="NZ_CP032514.1"/>
</dbReference>
<evidence type="ECO:0000313" key="4">
    <source>
        <dbReference type="EMBL" id="AYD90018.1"/>
    </source>
</evidence>
<dbReference type="InterPro" id="IPR001754">
    <property type="entry name" value="OMPdeCOase_dom"/>
</dbReference>
<keyword evidence="1" id="KW-0456">Lyase</keyword>
<keyword evidence="2" id="KW-0119">Carbohydrate metabolism</keyword>
<dbReference type="Proteomes" id="UP000273001">
    <property type="component" value="Chromosome"/>
</dbReference>
<accession>A0ABM6Z4D8</accession>
<protein>
    <submittedName>
        <fullName evidence="4">3-dehydro-L-gulonate-6-phosphate decarboxylase</fullName>
    </submittedName>
</protein>
<dbReference type="PANTHER" id="PTHR35039:SF3">
    <property type="entry name" value="3-KETO-L-GULONATE-6-PHOSPHATE DECARBOXYLASE SGBH-RELATED"/>
    <property type="match status" value="1"/>
</dbReference>
<dbReference type="SMART" id="SM00934">
    <property type="entry name" value="OMPdecase"/>
    <property type="match status" value="1"/>
</dbReference>
<gene>
    <name evidence="4" type="ORF">D5R93_08275</name>
</gene>
<evidence type="ECO:0000313" key="5">
    <source>
        <dbReference type="Proteomes" id="UP000273001"/>
    </source>
</evidence>
<dbReference type="InterPro" id="IPR013785">
    <property type="entry name" value="Aldolase_TIM"/>
</dbReference>
<evidence type="ECO:0000259" key="3">
    <source>
        <dbReference type="SMART" id="SM00934"/>
    </source>
</evidence>
<dbReference type="PANTHER" id="PTHR35039">
    <property type="entry name" value="3-KETO-L-GULONATE-6-PHOSPHATE DECARBOXYLASE SGBH-RELATED"/>
    <property type="match status" value="1"/>
</dbReference>
<dbReference type="EMBL" id="CP032514">
    <property type="protein sequence ID" value="AYD90018.1"/>
    <property type="molecule type" value="Genomic_DNA"/>
</dbReference>
<keyword evidence="5" id="KW-1185">Reference proteome</keyword>
<dbReference type="InterPro" id="IPR011060">
    <property type="entry name" value="RibuloseP-bd_barrel"/>
</dbReference>
<sequence length="218" mass="23389">MTPPRLQVALDTTDLVTALRCLGRCQPAVDVIEVGTVLLLAEGLRCVREIRALYPEATILADARIAEAGSVLSRQCFEAGADWVSCVAGASLTTVEQVVSVASDHGGEVQVELGEHYDHDRAAAWRERGVEHVIVHRSRDAEAAGSLSWGPRDLETVDDLAAMGFTVTVTGGVTPRELDVFSGHPVGVVIAGRAIVGAQDPLEAARQMREAMERVWDR</sequence>
<evidence type="ECO:0000256" key="1">
    <source>
        <dbReference type="ARBA" id="ARBA00023239"/>
    </source>
</evidence>
<dbReference type="SUPFAM" id="SSF51366">
    <property type="entry name" value="Ribulose-phoshate binding barrel"/>
    <property type="match status" value="1"/>
</dbReference>
<dbReference type="CDD" id="cd04726">
    <property type="entry name" value="KGPDC_HPS"/>
    <property type="match status" value="1"/>
</dbReference>
<feature type="domain" description="Orotidine 5'-phosphate decarboxylase" evidence="3">
    <location>
        <begin position="5"/>
        <end position="208"/>
    </location>
</feature>
<proteinExistence type="predicted"/>
<organism evidence="4 5">
    <name type="scientific">Actinomyces lilanjuaniae</name>
    <dbReference type="NCBI Taxonomy" id="2321394"/>
    <lineage>
        <taxon>Bacteria</taxon>
        <taxon>Bacillati</taxon>
        <taxon>Actinomycetota</taxon>
        <taxon>Actinomycetes</taxon>
        <taxon>Actinomycetales</taxon>
        <taxon>Actinomycetaceae</taxon>
        <taxon>Actinomyces</taxon>
    </lineage>
</organism>
<name>A0ABM6Z4D8_9ACTO</name>
<dbReference type="Pfam" id="PF00215">
    <property type="entry name" value="OMPdecase"/>
    <property type="match status" value="1"/>
</dbReference>
<reference evidence="4 5" key="1">
    <citation type="submission" date="2018-09" db="EMBL/GenBank/DDBJ databases">
        <authorList>
            <person name="Li J."/>
        </authorList>
    </citation>
    <scope>NUCLEOTIDE SEQUENCE [LARGE SCALE GENOMIC DNA]</scope>
    <source>
        <strain evidence="4 5">2129</strain>
    </source>
</reference>
<dbReference type="InterPro" id="IPR041710">
    <property type="entry name" value="HPS/KGPDC"/>
</dbReference>